<dbReference type="AlphaFoldDB" id="A0A081ASX3"/>
<evidence type="ECO:0000313" key="1">
    <source>
        <dbReference type="EMBL" id="ETO81984.1"/>
    </source>
</evidence>
<sequence>MDVYWKDEGHTKPIFAYKDAVCPGDKDEAWKQLVSMGRPLWKSTFDASTKKYNDEVIATQSGLSLAVRKMLLGRDTRYLKCYDEMTMFGVASMLCRLGLRPYSSSSLAYRAVADFMAILAYVNYGNNEHLSSYSSEPVLELEATKVWYSCSLALSSCILPQPKKLLVNKMMDIGGVDDVIARIVLLLTMDSCVVKTEIAAQNHHNCQFTGQFVSVGHFMKALVGPDPNVKMERQTTEDETTSASFKSWQSKWDGWQLGF</sequence>
<dbReference type="EMBL" id="ANJA01000770">
    <property type="protein sequence ID" value="ETO81984.1"/>
    <property type="molecule type" value="Genomic_DNA"/>
</dbReference>
<reference evidence="1 2" key="1">
    <citation type="submission" date="2013-11" db="EMBL/GenBank/DDBJ databases">
        <title>The Genome Sequence of Phytophthora parasitica P1976.</title>
        <authorList>
            <consortium name="The Broad Institute Genomics Platform"/>
            <person name="Russ C."/>
            <person name="Tyler B."/>
            <person name="Panabieres F."/>
            <person name="Shan W."/>
            <person name="Tripathy S."/>
            <person name="Grunwald N."/>
            <person name="Machado M."/>
            <person name="Johnson C.S."/>
            <person name="Walker B."/>
            <person name="Young S."/>
            <person name="Zeng Q."/>
            <person name="Gargeya S."/>
            <person name="Fitzgerald M."/>
            <person name="Haas B."/>
            <person name="Abouelleil A."/>
            <person name="Allen A.W."/>
            <person name="Alvarado L."/>
            <person name="Arachchi H.M."/>
            <person name="Berlin A.M."/>
            <person name="Chapman S.B."/>
            <person name="Gainer-Dewar J."/>
            <person name="Goldberg J."/>
            <person name="Griggs A."/>
            <person name="Gujja S."/>
            <person name="Hansen M."/>
            <person name="Howarth C."/>
            <person name="Imamovic A."/>
            <person name="Ireland A."/>
            <person name="Larimer J."/>
            <person name="McCowan C."/>
            <person name="Murphy C."/>
            <person name="Pearson M."/>
            <person name="Poon T.W."/>
            <person name="Priest M."/>
            <person name="Roberts A."/>
            <person name="Saif S."/>
            <person name="Shea T."/>
            <person name="Sisk P."/>
            <person name="Sykes S."/>
            <person name="Wortman J."/>
            <person name="Nusbaum C."/>
            <person name="Birren B."/>
        </authorList>
    </citation>
    <scope>NUCLEOTIDE SEQUENCE [LARGE SCALE GENOMIC DNA]</scope>
    <source>
        <strain evidence="1 2">P1976</strain>
    </source>
</reference>
<comment type="caution">
    <text evidence="1">The sequence shown here is derived from an EMBL/GenBank/DDBJ whole genome shotgun (WGS) entry which is preliminary data.</text>
</comment>
<organism evidence="1 2">
    <name type="scientific">Phytophthora nicotianae P1976</name>
    <dbReference type="NCBI Taxonomy" id="1317066"/>
    <lineage>
        <taxon>Eukaryota</taxon>
        <taxon>Sar</taxon>
        <taxon>Stramenopiles</taxon>
        <taxon>Oomycota</taxon>
        <taxon>Peronosporomycetes</taxon>
        <taxon>Peronosporales</taxon>
        <taxon>Peronosporaceae</taxon>
        <taxon>Phytophthora</taxon>
    </lineage>
</organism>
<dbReference type="Proteomes" id="UP000028582">
    <property type="component" value="Unassembled WGS sequence"/>
</dbReference>
<name>A0A081ASX3_PHYNI</name>
<accession>A0A081ASX3</accession>
<evidence type="ECO:0000313" key="2">
    <source>
        <dbReference type="Proteomes" id="UP000028582"/>
    </source>
</evidence>
<dbReference type="PANTHER" id="PTHR33266">
    <property type="entry name" value="CHROMOSOME 15, WHOLE GENOME SHOTGUN SEQUENCE"/>
    <property type="match status" value="1"/>
</dbReference>
<dbReference type="OrthoDB" id="128354at2759"/>
<protein>
    <submittedName>
        <fullName evidence="1">Uncharacterized protein</fullName>
    </submittedName>
</protein>
<dbReference type="PANTHER" id="PTHR33266:SF1">
    <property type="entry name" value="F-BOX DOMAIN-CONTAINING PROTEIN"/>
    <property type="match status" value="1"/>
</dbReference>
<gene>
    <name evidence="1" type="ORF">F444_03797</name>
</gene>
<proteinExistence type="predicted"/>